<dbReference type="AlphaFoldDB" id="A0A6M8J397"/>
<dbReference type="PANTHER" id="PTHR10629:SF52">
    <property type="entry name" value="DNA (CYTOSINE-5)-METHYLTRANSFERASE 1"/>
    <property type="match status" value="1"/>
</dbReference>
<proteinExistence type="inferred from homology"/>
<dbReference type="REBASE" id="391582">
    <property type="entry name" value="M.Eba1050ORF1170P"/>
</dbReference>
<evidence type="ECO:0000256" key="3">
    <source>
        <dbReference type="ARBA" id="ARBA00022679"/>
    </source>
</evidence>
<evidence type="ECO:0000256" key="6">
    <source>
        <dbReference type="PROSITE-ProRule" id="PRU01016"/>
    </source>
</evidence>
<dbReference type="Pfam" id="PF00145">
    <property type="entry name" value="DNA_methylase"/>
    <property type="match status" value="3"/>
</dbReference>
<dbReference type="PROSITE" id="PS00095">
    <property type="entry name" value="C5_MTASE_2"/>
    <property type="match status" value="1"/>
</dbReference>
<dbReference type="InterPro" id="IPR029063">
    <property type="entry name" value="SAM-dependent_MTases_sf"/>
</dbReference>
<dbReference type="Gene3D" id="3.40.50.150">
    <property type="entry name" value="Vaccinia Virus protein VP39"/>
    <property type="match status" value="1"/>
</dbReference>
<evidence type="ECO:0000256" key="4">
    <source>
        <dbReference type="ARBA" id="ARBA00022691"/>
    </source>
</evidence>
<dbReference type="KEGG" id="bwa:HLV38_01170"/>
<dbReference type="GO" id="GO:0044027">
    <property type="term" value="P:negative regulation of gene expression via chromosomal CpG island methylation"/>
    <property type="evidence" value="ECO:0007669"/>
    <property type="project" value="TreeGrafter"/>
</dbReference>
<evidence type="ECO:0000256" key="2">
    <source>
        <dbReference type="ARBA" id="ARBA00022603"/>
    </source>
</evidence>
<keyword evidence="4 6" id="KW-0949">S-adenosyl-L-methionine</keyword>
<keyword evidence="3 6" id="KW-0808">Transferase</keyword>
<dbReference type="EC" id="2.1.1.37" evidence="1"/>
<dbReference type="PANTHER" id="PTHR10629">
    <property type="entry name" value="CYTOSINE-SPECIFIC METHYLTRANSFERASE"/>
    <property type="match status" value="1"/>
</dbReference>
<dbReference type="GO" id="GO:0003677">
    <property type="term" value="F:DNA binding"/>
    <property type="evidence" value="ECO:0007669"/>
    <property type="project" value="TreeGrafter"/>
</dbReference>
<dbReference type="GO" id="GO:0009307">
    <property type="term" value="P:DNA restriction-modification system"/>
    <property type="evidence" value="ECO:0007669"/>
    <property type="project" value="UniProtKB-KW"/>
</dbReference>
<gene>
    <name evidence="7" type="ORF">HLV38_01170</name>
</gene>
<keyword evidence="2 6" id="KW-0489">Methyltransferase</keyword>
<sequence length="392" mass="44142">MTTFELFAGAGGLALGASLAGFRSLGTVEWNRWACDTIRLNQSRGYSLVRDWQVHQADVRDFPFDSISEEVDVLSGGPPCQPFSIGGSARAHDDARDMFPAMIEAVRRLRPRAFVVENVKGLLRSQFKDYFQYILLRLEFPERQMRKGEQWFEHLSRLKKAKAVSDRFTDELTYEVLPTLVNACDYGVPQRRERVFIVGFRSDLGIHWSFPDPTHSREALLWSQRPGGSYWNRHGLKDPEHALAVKPPEDVRLPWRTVRDALAGLSDPVSGPSDVWPNHELRRGARIYPGHTGSSLDLPSKTLKAGVHGVPGGENMLILDSGEPRYYTVREAARMQTFPDGYHLDGSWTEAMRQIGNAVPVLLSQCVMKSLGIALCAQELGSKVRERERIAI</sequence>
<dbReference type="InterPro" id="IPR001525">
    <property type="entry name" value="C5_MeTfrase"/>
</dbReference>
<evidence type="ECO:0000313" key="8">
    <source>
        <dbReference type="Proteomes" id="UP000503297"/>
    </source>
</evidence>
<dbReference type="InterPro" id="IPR031303">
    <property type="entry name" value="C5_meth_CS"/>
</dbReference>
<evidence type="ECO:0000256" key="5">
    <source>
        <dbReference type="ARBA" id="ARBA00022747"/>
    </source>
</evidence>
<evidence type="ECO:0000313" key="7">
    <source>
        <dbReference type="EMBL" id="QKF07964.1"/>
    </source>
</evidence>
<name>A0A6M8J397_9ACTN</name>
<protein>
    <recommendedName>
        <fullName evidence="1">DNA (cytosine-5-)-methyltransferase</fullName>
        <ecNumber evidence="1">2.1.1.37</ecNumber>
    </recommendedName>
</protein>
<evidence type="ECO:0000256" key="1">
    <source>
        <dbReference type="ARBA" id="ARBA00011975"/>
    </source>
</evidence>
<dbReference type="PROSITE" id="PS00094">
    <property type="entry name" value="C5_MTASE_1"/>
    <property type="match status" value="1"/>
</dbReference>
<keyword evidence="5" id="KW-0680">Restriction system</keyword>
<dbReference type="EMBL" id="CP053716">
    <property type="protein sequence ID" value="QKF07964.1"/>
    <property type="molecule type" value="Genomic_DNA"/>
</dbReference>
<keyword evidence="8" id="KW-1185">Reference proteome</keyword>
<organism evidence="7 8">
    <name type="scientific">Berryella wangjianweii</name>
    <dbReference type="NCBI Taxonomy" id="2734634"/>
    <lineage>
        <taxon>Bacteria</taxon>
        <taxon>Bacillati</taxon>
        <taxon>Actinomycetota</taxon>
        <taxon>Coriobacteriia</taxon>
        <taxon>Eggerthellales</taxon>
        <taxon>Eggerthellaceae</taxon>
        <taxon>Berryella</taxon>
    </lineage>
</organism>
<dbReference type="PRINTS" id="PR00105">
    <property type="entry name" value="C5METTRFRASE"/>
</dbReference>
<dbReference type="Gene3D" id="3.90.120.10">
    <property type="entry name" value="DNA Methylase, subunit A, domain 2"/>
    <property type="match status" value="1"/>
</dbReference>
<reference evidence="8" key="1">
    <citation type="submission" date="2020-05" db="EMBL/GenBank/DDBJ databases">
        <title>Novel species in genus Nocardioides.</title>
        <authorList>
            <person name="Zhang G."/>
        </authorList>
    </citation>
    <scope>NUCLEOTIDE SEQUENCE [LARGE SCALE GENOMIC DNA]</scope>
    <source>
        <strain evidence="8">zg-1050</strain>
    </source>
</reference>
<dbReference type="GO" id="GO:0032259">
    <property type="term" value="P:methylation"/>
    <property type="evidence" value="ECO:0007669"/>
    <property type="project" value="UniProtKB-KW"/>
</dbReference>
<dbReference type="PROSITE" id="PS51679">
    <property type="entry name" value="SAM_MT_C5"/>
    <property type="match status" value="1"/>
</dbReference>
<dbReference type="SUPFAM" id="SSF53335">
    <property type="entry name" value="S-adenosyl-L-methionine-dependent methyltransferases"/>
    <property type="match status" value="1"/>
</dbReference>
<dbReference type="GO" id="GO:0003886">
    <property type="term" value="F:DNA (cytosine-5-)-methyltransferase activity"/>
    <property type="evidence" value="ECO:0007669"/>
    <property type="project" value="UniProtKB-EC"/>
</dbReference>
<accession>A0A6M8J397</accession>
<dbReference type="InterPro" id="IPR050390">
    <property type="entry name" value="C5-Methyltransferase"/>
</dbReference>
<dbReference type="InterPro" id="IPR018117">
    <property type="entry name" value="C5_DNA_meth_AS"/>
</dbReference>
<comment type="similarity">
    <text evidence="6">Belongs to the class I-like SAM-binding methyltransferase superfamily. C5-methyltransferase family.</text>
</comment>
<feature type="active site" evidence="6">
    <location>
        <position position="80"/>
    </location>
</feature>
<dbReference type="Proteomes" id="UP000503297">
    <property type="component" value="Chromosome"/>
</dbReference>